<sequence>MQIFYYLSKLLLWSTITSFAAANPVASANNNIESISKRDICKNLDPSGFFSKSICVKVTINNAGCSVSVKYSLPPPSDNFVFTASQSTFYAVTGTTISLDASPLPGHKPPVWTGTSSSSNPTTLKLPVLQRSVTAGVTCDPIPPPTCVPDGDPCTVGTTANCCGRACCLLGQPVGKCFDFQNGGTCP</sequence>
<dbReference type="EMBL" id="KV878209">
    <property type="protein sequence ID" value="OJJ40113.1"/>
    <property type="molecule type" value="Genomic_DNA"/>
</dbReference>
<dbReference type="Proteomes" id="UP000184383">
    <property type="component" value="Unassembled WGS sequence"/>
</dbReference>
<dbReference type="AlphaFoldDB" id="A0A1L9RYY7"/>
<evidence type="ECO:0000313" key="3">
    <source>
        <dbReference type="Proteomes" id="UP000184383"/>
    </source>
</evidence>
<evidence type="ECO:0000313" key="2">
    <source>
        <dbReference type="EMBL" id="OJJ40113.1"/>
    </source>
</evidence>
<accession>A0A1L9RYY7</accession>
<dbReference type="GeneID" id="63748097"/>
<dbReference type="VEuPathDB" id="FungiDB:ASPWEDRAFT_192296"/>
<keyword evidence="3" id="KW-1185">Reference proteome</keyword>
<protein>
    <recommendedName>
        <fullName evidence="4">WAP domain-containing protein</fullName>
    </recommendedName>
</protein>
<keyword evidence="1" id="KW-0732">Signal</keyword>
<evidence type="ECO:0008006" key="4">
    <source>
        <dbReference type="Google" id="ProtNLM"/>
    </source>
</evidence>
<organism evidence="2 3">
    <name type="scientific">Aspergillus wentii DTO 134E9</name>
    <dbReference type="NCBI Taxonomy" id="1073089"/>
    <lineage>
        <taxon>Eukaryota</taxon>
        <taxon>Fungi</taxon>
        <taxon>Dikarya</taxon>
        <taxon>Ascomycota</taxon>
        <taxon>Pezizomycotina</taxon>
        <taxon>Eurotiomycetes</taxon>
        <taxon>Eurotiomycetidae</taxon>
        <taxon>Eurotiales</taxon>
        <taxon>Aspergillaceae</taxon>
        <taxon>Aspergillus</taxon>
        <taxon>Aspergillus subgen. Cremei</taxon>
    </lineage>
</organism>
<feature type="signal peptide" evidence="1">
    <location>
        <begin position="1"/>
        <end position="22"/>
    </location>
</feature>
<dbReference type="RefSeq" id="XP_040693789.1">
    <property type="nucleotide sequence ID" value="XM_040832249.1"/>
</dbReference>
<name>A0A1L9RYY7_ASPWE</name>
<evidence type="ECO:0000256" key="1">
    <source>
        <dbReference type="SAM" id="SignalP"/>
    </source>
</evidence>
<dbReference type="OrthoDB" id="2438369at2759"/>
<feature type="chain" id="PRO_5012182952" description="WAP domain-containing protein" evidence="1">
    <location>
        <begin position="23"/>
        <end position="187"/>
    </location>
</feature>
<reference evidence="3" key="1">
    <citation type="journal article" date="2017" name="Genome Biol.">
        <title>Comparative genomics reveals high biological diversity and specific adaptations in the industrially and medically important fungal genus Aspergillus.</title>
        <authorList>
            <person name="de Vries R.P."/>
            <person name="Riley R."/>
            <person name="Wiebenga A."/>
            <person name="Aguilar-Osorio G."/>
            <person name="Amillis S."/>
            <person name="Uchima C.A."/>
            <person name="Anderluh G."/>
            <person name="Asadollahi M."/>
            <person name="Askin M."/>
            <person name="Barry K."/>
            <person name="Battaglia E."/>
            <person name="Bayram O."/>
            <person name="Benocci T."/>
            <person name="Braus-Stromeyer S.A."/>
            <person name="Caldana C."/>
            <person name="Canovas D."/>
            <person name="Cerqueira G.C."/>
            <person name="Chen F."/>
            <person name="Chen W."/>
            <person name="Choi C."/>
            <person name="Clum A."/>
            <person name="Dos Santos R.A."/>
            <person name="Damasio A.R."/>
            <person name="Diallinas G."/>
            <person name="Emri T."/>
            <person name="Fekete E."/>
            <person name="Flipphi M."/>
            <person name="Freyberg S."/>
            <person name="Gallo A."/>
            <person name="Gournas C."/>
            <person name="Habgood R."/>
            <person name="Hainaut M."/>
            <person name="Harispe M.L."/>
            <person name="Henrissat B."/>
            <person name="Hilden K.S."/>
            <person name="Hope R."/>
            <person name="Hossain A."/>
            <person name="Karabika E."/>
            <person name="Karaffa L."/>
            <person name="Karanyi Z."/>
            <person name="Krasevec N."/>
            <person name="Kuo A."/>
            <person name="Kusch H."/>
            <person name="LaButti K."/>
            <person name="Lagendijk E.L."/>
            <person name="Lapidus A."/>
            <person name="Levasseur A."/>
            <person name="Lindquist E."/>
            <person name="Lipzen A."/>
            <person name="Logrieco A.F."/>
            <person name="MacCabe A."/>
            <person name="Maekelae M.R."/>
            <person name="Malavazi I."/>
            <person name="Melin P."/>
            <person name="Meyer V."/>
            <person name="Mielnichuk N."/>
            <person name="Miskei M."/>
            <person name="Molnar A.P."/>
            <person name="Mule G."/>
            <person name="Ngan C.Y."/>
            <person name="Orejas M."/>
            <person name="Orosz E."/>
            <person name="Ouedraogo J.P."/>
            <person name="Overkamp K.M."/>
            <person name="Park H.-S."/>
            <person name="Perrone G."/>
            <person name="Piumi F."/>
            <person name="Punt P.J."/>
            <person name="Ram A.F."/>
            <person name="Ramon A."/>
            <person name="Rauscher S."/>
            <person name="Record E."/>
            <person name="Riano-Pachon D.M."/>
            <person name="Robert V."/>
            <person name="Roehrig J."/>
            <person name="Ruller R."/>
            <person name="Salamov A."/>
            <person name="Salih N.S."/>
            <person name="Samson R.A."/>
            <person name="Sandor E."/>
            <person name="Sanguinetti M."/>
            <person name="Schuetze T."/>
            <person name="Sepcic K."/>
            <person name="Shelest E."/>
            <person name="Sherlock G."/>
            <person name="Sophianopoulou V."/>
            <person name="Squina F.M."/>
            <person name="Sun H."/>
            <person name="Susca A."/>
            <person name="Todd R.B."/>
            <person name="Tsang A."/>
            <person name="Unkles S.E."/>
            <person name="van de Wiele N."/>
            <person name="van Rossen-Uffink D."/>
            <person name="Oliveira J.V."/>
            <person name="Vesth T.C."/>
            <person name="Visser J."/>
            <person name="Yu J.-H."/>
            <person name="Zhou M."/>
            <person name="Andersen M.R."/>
            <person name="Archer D.B."/>
            <person name="Baker S.E."/>
            <person name="Benoit I."/>
            <person name="Brakhage A.A."/>
            <person name="Braus G.H."/>
            <person name="Fischer R."/>
            <person name="Frisvad J.C."/>
            <person name="Goldman G.H."/>
            <person name="Houbraken J."/>
            <person name="Oakley B."/>
            <person name="Pocsi I."/>
            <person name="Scazzocchio C."/>
            <person name="Seiboth B."/>
            <person name="vanKuyk P.A."/>
            <person name="Wortman J."/>
            <person name="Dyer P.S."/>
            <person name="Grigoriev I.V."/>
        </authorList>
    </citation>
    <scope>NUCLEOTIDE SEQUENCE [LARGE SCALE GENOMIC DNA]</scope>
    <source>
        <strain evidence="3">DTO 134E9</strain>
    </source>
</reference>
<proteinExistence type="predicted"/>
<gene>
    <name evidence="2" type="ORF">ASPWEDRAFT_192296</name>
</gene>